<protein>
    <recommendedName>
        <fullName evidence="3">WYL domain-containing protein</fullName>
    </recommendedName>
</protein>
<keyword evidence="2" id="KW-1185">Reference proteome</keyword>
<evidence type="ECO:0000313" key="1">
    <source>
        <dbReference type="EMBL" id="QUT04709.1"/>
    </source>
</evidence>
<dbReference type="KEGG" id="spph:KFK14_16935"/>
<reference evidence="1" key="1">
    <citation type="submission" date="2021-04" db="EMBL/GenBank/DDBJ databases">
        <title>Isolation of p-tert-butylphenol degrading bacteria Sphingobium phenoxybenzoativorans Tas13 from active sludge.</title>
        <authorList>
            <person name="Li Y."/>
        </authorList>
    </citation>
    <scope>NUCLEOTIDE SEQUENCE</scope>
    <source>
        <strain evidence="1">Tas13</strain>
    </source>
</reference>
<sequence>MAKDQLPDLSPDDPANLIAQAIQVRVCLTAVYNKASFLMAPHILYTKHDDLFIDAMTVECDGKAPREPKLGTFKLSGLNDVAMTGQRFTPLEGFDPTDRKYSENTVRAIRL</sequence>
<gene>
    <name evidence="1" type="ORF">KFK14_16935</name>
</gene>
<evidence type="ECO:0008006" key="3">
    <source>
        <dbReference type="Google" id="ProtNLM"/>
    </source>
</evidence>
<evidence type="ECO:0000313" key="2">
    <source>
        <dbReference type="Proteomes" id="UP000681425"/>
    </source>
</evidence>
<name>A0A975K4L0_9SPHN</name>
<dbReference type="AlphaFoldDB" id="A0A975K4L0"/>
<dbReference type="EMBL" id="CP073910">
    <property type="protein sequence ID" value="QUT04709.1"/>
    <property type="molecule type" value="Genomic_DNA"/>
</dbReference>
<organism evidence="1 2">
    <name type="scientific">Sphingobium phenoxybenzoativorans</name>
    <dbReference type="NCBI Taxonomy" id="1592790"/>
    <lineage>
        <taxon>Bacteria</taxon>
        <taxon>Pseudomonadati</taxon>
        <taxon>Pseudomonadota</taxon>
        <taxon>Alphaproteobacteria</taxon>
        <taxon>Sphingomonadales</taxon>
        <taxon>Sphingomonadaceae</taxon>
        <taxon>Sphingobium</taxon>
    </lineage>
</organism>
<proteinExistence type="predicted"/>
<dbReference type="RefSeq" id="WP_212608476.1">
    <property type="nucleotide sequence ID" value="NZ_CP073910.1"/>
</dbReference>
<dbReference type="Proteomes" id="UP000681425">
    <property type="component" value="Chromosome"/>
</dbReference>
<accession>A0A975K4L0</accession>